<feature type="transmembrane region" description="Helical" evidence="6">
    <location>
        <begin position="326"/>
        <end position="345"/>
    </location>
</feature>
<dbReference type="Proteomes" id="UP001196509">
    <property type="component" value="Unassembled WGS sequence"/>
</dbReference>
<evidence type="ECO:0000256" key="3">
    <source>
        <dbReference type="ARBA" id="ARBA00022692"/>
    </source>
</evidence>
<dbReference type="InterPro" id="IPR050189">
    <property type="entry name" value="MFS_Efflux_Transporters"/>
</dbReference>
<feature type="transmembrane region" description="Helical" evidence="6">
    <location>
        <begin position="239"/>
        <end position="258"/>
    </location>
</feature>
<keyword evidence="2" id="KW-1003">Cell membrane</keyword>
<protein>
    <submittedName>
        <fullName evidence="8">MFS transporter</fullName>
    </submittedName>
</protein>
<dbReference type="Pfam" id="PF07690">
    <property type="entry name" value="MFS_1"/>
    <property type="match status" value="1"/>
</dbReference>
<feature type="transmembrane region" description="Helical" evidence="6">
    <location>
        <begin position="128"/>
        <end position="148"/>
    </location>
</feature>
<name>A0AAE2ZI89_9HYPH</name>
<evidence type="ECO:0000256" key="4">
    <source>
        <dbReference type="ARBA" id="ARBA00022989"/>
    </source>
</evidence>
<dbReference type="AlphaFoldDB" id="A0AAE2ZI89"/>
<dbReference type="PROSITE" id="PS50850">
    <property type="entry name" value="MFS"/>
    <property type="match status" value="1"/>
</dbReference>
<accession>A0AAE2ZI89</accession>
<feature type="transmembrane region" description="Helical" evidence="6">
    <location>
        <begin position="94"/>
        <end position="116"/>
    </location>
</feature>
<evidence type="ECO:0000256" key="1">
    <source>
        <dbReference type="ARBA" id="ARBA00004651"/>
    </source>
</evidence>
<evidence type="ECO:0000256" key="2">
    <source>
        <dbReference type="ARBA" id="ARBA00022475"/>
    </source>
</evidence>
<proteinExistence type="predicted"/>
<feature type="transmembrane region" description="Helical" evidence="6">
    <location>
        <begin position="160"/>
        <end position="178"/>
    </location>
</feature>
<evidence type="ECO:0000313" key="8">
    <source>
        <dbReference type="EMBL" id="MBW8636701.1"/>
    </source>
</evidence>
<feature type="transmembrane region" description="Helical" evidence="6">
    <location>
        <begin position="295"/>
        <end position="314"/>
    </location>
</feature>
<organism evidence="8 9">
    <name type="scientific">Flavimaribacter sediminis</name>
    <dbReference type="NCBI Taxonomy" id="2865987"/>
    <lineage>
        <taxon>Bacteria</taxon>
        <taxon>Pseudomonadati</taxon>
        <taxon>Pseudomonadota</taxon>
        <taxon>Alphaproteobacteria</taxon>
        <taxon>Hyphomicrobiales</taxon>
        <taxon>Rhizobiaceae</taxon>
        <taxon>Flavimaribacter</taxon>
    </lineage>
</organism>
<dbReference type="EMBL" id="JAICBX010000001">
    <property type="protein sequence ID" value="MBW8636701.1"/>
    <property type="molecule type" value="Genomic_DNA"/>
</dbReference>
<evidence type="ECO:0000256" key="6">
    <source>
        <dbReference type="SAM" id="Phobius"/>
    </source>
</evidence>
<keyword evidence="5 6" id="KW-0472">Membrane</keyword>
<dbReference type="Gene3D" id="1.20.1250.20">
    <property type="entry name" value="MFS general substrate transporter like domains"/>
    <property type="match status" value="2"/>
</dbReference>
<comment type="subcellular location">
    <subcellularLocation>
        <location evidence="1">Cell membrane</location>
        <topology evidence="1">Multi-pass membrane protein</topology>
    </subcellularLocation>
</comment>
<dbReference type="PANTHER" id="PTHR43124:SF3">
    <property type="entry name" value="CHLORAMPHENICOL EFFLUX PUMP RV0191"/>
    <property type="match status" value="1"/>
</dbReference>
<evidence type="ECO:0000313" key="9">
    <source>
        <dbReference type="Proteomes" id="UP001196509"/>
    </source>
</evidence>
<evidence type="ECO:0000259" key="7">
    <source>
        <dbReference type="PROSITE" id="PS50850"/>
    </source>
</evidence>
<feature type="transmembrane region" description="Helical" evidence="6">
    <location>
        <begin position="198"/>
        <end position="219"/>
    </location>
</feature>
<dbReference type="PANTHER" id="PTHR43124">
    <property type="entry name" value="PURINE EFFLUX PUMP PBUE"/>
    <property type="match status" value="1"/>
</dbReference>
<evidence type="ECO:0000256" key="5">
    <source>
        <dbReference type="ARBA" id="ARBA00023136"/>
    </source>
</evidence>
<keyword evidence="3 6" id="KW-0812">Transmembrane</keyword>
<dbReference type="InterPro" id="IPR020846">
    <property type="entry name" value="MFS_dom"/>
</dbReference>
<dbReference type="SUPFAM" id="SSF103473">
    <property type="entry name" value="MFS general substrate transporter"/>
    <property type="match status" value="1"/>
</dbReference>
<gene>
    <name evidence="8" type="ORF">K1W69_05820</name>
</gene>
<feature type="domain" description="Major facilitator superfamily (MFS) profile" evidence="7">
    <location>
        <begin position="3"/>
        <end position="392"/>
    </location>
</feature>
<dbReference type="GO" id="GO:0022857">
    <property type="term" value="F:transmembrane transporter activity"/>
    <property type="evidence" value="ECO:0007669"/>
    <property type="project" value="InterPro"/>
</dbReference>
<dbReference type="InterPro" id="IPR011701">
    <property type="entry name" value="MFS"/>
</dbReference>
<sequence length="397" mass="42048">MAGIVALAAAYIFSQFYRSFLAVLTPVLSEELGATKADLSQASGTWFLTFALMQFIVGVSLDRFGPRRTAAVLFAFGSGGGALLFAFANAPSTITLAMGLIGIGCSPVLMASLFIFAHRFAAARFAVLSSWLMALGTAGNVIGARPLVLAIEMAGWRTTIFTLAIISLAVAVAVFLIVEDPPRQKSDGSSFGGYLQLLKMPAMWLVGPLMAVSYAPAAGIRGLWIGPYFSDVYGVSPDVLGNVALFMAVSMIIGAFLYGPMDTLLNTRKWVGFFGNVVLTLALLALFAWPVLPVLQASLLMIVIGLFGASYGLIMAHGRAFCPPSLVGRGVTLLNFFSIGGVGLIQFLTGRIADSTFDPAAPERAFSLVFATYAGLMLMALVIYLFSQDKPPREKAG</sequence>
<feature type="transmembrane region" description="Helical" evidence="6">
    <location>
        <begin position="365"/>
        <end position="386"/>
    </location>
</feature>
<feature type="transmembrane region" description="Helical" evidence="6">
    <location>
        <begin position="45"/>
        <end position="64"/>
    </location>
</feature>
<keyword evidence="9" id="KW-1185">Reference proteome</keyword>
<dbReference type="RefSeq" id="WP_220227361.1">
    <property type="nucleotide sequence ID" value="NZ_JAICBX010000001.1"/>
</dbReference>
<keyword evidence="4 6" id="KW-1133">Transmembrane helix</keyword>
<dbReference type="InterPro" id="IPR036259">
    <property type="entry name" value="MFS_trans_sf"/>
</dbReference>
<reference evidence="8" key="1">
    <citation type="submission" date="2021-08" db="EMBL/GenBank/DDBJ databases">
        <title>Hoeflea bacterium WL0058 sp. nov., isolated from the sediment.</title>
        <authorList>
            <person name="Wang L."/>
            <person name="Zhang D."/>
        </authorList>
    </citation>
    <scope>NUCLEOTIDE SEQUENCE</scope>
    <source>
        <strain evidence="8">WL0058</strain>
    </source>
</reference>
<dbReference type="GO" id="GO:0005886">
    <property type="term" value="C:plasma membrane"/>
    <property type="evidence" value="ECO:0007669"/>
    <property type="project" value="UniProtKB-SubCell"/>
</dbReference>
<feature type="transmembrane region" description="Helical" evidence="6">
    <location>
        <begin position="71"/>
        <end position="88"/>
    </location>
</feature>
<feature type="transmembrane region" description="Helical" evidence="6">
    <location>
        <begin position="270"/>
        <end position="289"/>
    </location>
</feature>
<comment type="caution">
    <text evidence="8">The sequence shown here is derived from an EMBL/GenBank/DDBJ whole genome shotgun (WGS) entry which is preliminary data.</text>
</comment>